<dbReference type="InterPro" id="IPR011989">
    <property type="entry name" value="ARM-like"/>
</dbReference>
<reference evidence="2" key="1">
    <citation type="submission" date="2022-08" db="EMBL/GenBank/DDBJ databases">
        <title>Novel sulfate-reducing endosymbionts in the free-living metamonad Anaeramoeba.</title>
        <authorList>
            <person name="Jerlstrom-Hultqvist J."/>
            <person name="Cepicka I."/>
            <person name="Gallot-Lavallee L."/>
            <person name="Salas-Leiva D."/>
            <person name="Curtis B.A."/>
            <person name="Zahonova K."/>
            <person name="Pipaliya S."/>
            <person name="Dacks J."/>
            <person name="Roger A.J."/>
        </authorList>
    </citation>
    <scope>NUCLEOTIDE SEQUENCE</scope>
    <source>
        <strain evidence="2">Schooner1</strain>
    </source>
</reference>
<comment type="caution">
    <text evidence="2">The sequence shown here is derived from an EMBL/GenBank/DDBJ whole genome shotgun (WGS) entry which is preliminary data.</text>
</comment>
<dbReference type="InterPro" id="IPR016024">
    <property type="entry name" value="ARM-type_fold"/>
</dbReference>
<keyword evidence="3" id="KW-1185">Reference proteome</keyword>
<name>A0ABQ8YIC8_9EUKA</name>
<evidence type="ECO:0000313" key="3">
    <source>
        <dbReference type="Proteomes" id="UP001150062"/>
    </source>
</evidence>
<dbReference type="Gene3D" id="1.25.10.10">
    <property type="entry name" value="Leucine-rich Repeat Variant"/>
    <property type="match status" value="1"/>
</dbReference>
<organism evidence="2 3">
    <name type="scientific">Anaeramoeba flamelloides</name>
    <dbReference type="NCBI Taxonomy" id="1746091"/>
    <lineage>
        <taxon>Eukaryota</taxon>
        <taxon>Metamonada</taxon>
        <taxon>Anaeramoebidae</taxon>
        <taxon>Anaeramoeba</taxon>
    </lineage>
</organism>
<dbReference type="Proteomes" id="UP001150062">
    <property type="component" value="Unassembled WGS sequence"/>
</dbReference>
<evidence type="ECO:0000313" key="2">
    <source>
        <dbReference type="EMBL" id="KAJ6244331.1"/>
    </source>
</evidence>
<accession>A0ABQ8YIC8</accession>
<gene>
    <name evidence="2" type="ORF">M0813_21597</name>
</gene>
<dbReference type="PANTHER" id="PTHR20916:SF18">
    <property type="entry name" value="IPT_TIG DOMAIN-CONTAINING PROTEIN"/>
    <property type="match status" value="1"/>
</dbReference>
<dbReference type="PANTHER" id="PTHR20916">
    <property type="entry name" value="CYSTEINE AND GLYCINE-RICH PROTEIN 2 BINDING PROTEIN"/>
    <property type="match status" value="1"/>
</dbReference>
<dbReference type="InterPro" id="IPR013598">
    <property type="entry name" value="Exportin-1/Importin-b-like"/>
</dbReference>
<dbReference type="EMBL" id="JAOAOG010000166">
    <property type="protein sequence ID" value="KAJ6244331.1"/>
    <property type="molecule type" value="Genomic_DNA"/>
</dbReference>
<dbReference type="Pfam" id="PF08389">
    <property type="entry name" value="Xpo1"/>
    <property type="match status" value="1"/>
</dbReference>
<dbReference type="SUPFAM" id="SSF48371">
    <property type="entry name" value="ARM repeat"/>
    <property type="match status" value="1"/>
</dbReference>
<proteinExistence type="predicted"/>
<evidence type="ECO:0000259" key="1">
    <source>
        <dbReference type="Pfam" id="PF08389"/>
    </source>
</evidence>
<protein>
    <submittedName>
        <fullName evidence="2">Exportin 1/5</fullName>
    </submittedName>
</protein>
<feature type="domain" description="Exportin-1/Importin-beta-like" evidence="1">
    <location>
        <begin position="151"/>
        <end position="268"/>
    </location>
</feature>
<sequence length="610" mass="71765">MTNLETLIKVVEILNTPNSNKDSRIEVLEYLKIFKENKDVETAFCLAGNKQVIEQLRLLGFNTLKYLISNFWEEEELQKNLQEGVQELFSIYSLDETQEEEEKIYNDRSLYQIKKMYQVKCASLLVEVVKSGSCESLCETDKILIKNEQDPSNNMILLVFHFLRLLYDEVYSVTHFQTLLTQQQRVLEKSLDSVSEICLDFCLEILGQAYVKLTNNSNNNNNNNNDTNINKYQNLLIESFSTLGSMIEWVPINLVFNKELLQACFTCIRITPYISLKVLSALISFAYRKINQKVRKSVDLNSICLIFESTLEFSKEIFTEENMIKYYELHKKVTQFMCLLGQNYEKIFYPNNNKKSNKDNFNSVNKEVLKIYFEFFTFIFSLKDHPSLLISSFIIPYLSNTLMNGYTLFQKNKIEFPSEELLEFCYLLLQPKPFEERNEFDQQDFFEEFEYSSFQKSIKQPILSLIEMISYRHLKDSLQLIIEFLNNELTNLNSISFEENRNNNFQQNPLFIKFNLIQIITVTIFKGFLKLIGQLKKKDQIKQIELLNPLINVLIKFEGVEPLIYSEIVKIISCIISKVELQIDTLIEILKFLLNLSQFRKPTDPKKLTE</sequence>